<evidence type="ECO:0000256" key="1">
    <source>
        <dbReference type="ARBA" id="ARBA00004141"/>
    </source>
</evidence>
<feature type="transmembrane region" description="Helical" evidence="9">
    <location>
        <begin position="150"/>
        <end position="169"/>
    </location>
</feature>
<proteinExistence type="predicted"/>
<dbReference type="PRINTS" id="PR01084">
    <property type="entry name" value="NAHEXCHNGR"/>
</dbReference>
<feature type="domain" description="Cation/H+ exchanger transmembrane" evidence="10">
    <location>
        <begin position="33"/>
        <end position="211"/>
    </location>
</feature>
<comment type="caution">
    <text evidence="11">The sequence shown here is derived from an EMBL/GenBank/DDBJ whole genome shotgun (WGS) entry which is preliminary data.</text>
</comment>
<evidence type="ECO:0000256" key="4">
    <source>
        <dbReference type="ARBA" id="ARBA00022989"/>
    </source>
</evidence>
<dbReference type="PANTHER" id="PTHR10110:SF187">
    <property type="entry name" value="SODIUM_HYDROGEN EXCHANGER"/>
    <property type="match status" value="1"/>
</dbReference>
<evidence type="ECO:0000313" key="12">
    <source>
        <dbReference type="Proteomes" id="UP000574390"/>
    </source>
</evidence>
<evidence type="ECO:0000256" key="9">
    <source>
        <dbReference type="SAM" id="Phobius"/>
    </source>
</evidence>
<name>A0A7J6QAL8_PEROL</name>
<dbReference type="InterPro" id="IPR006153">
    <property type="entry name" value="Cation/H_exchanger_TM"/>
</dbReference>
<evidence type="ECO:0000256" key="7">
    <source>
        <dbReference type="ARBA" id="ARBA00023136"/>
    </source>
</evidence>
<dbReference type="InterPro" id="IPR004709">
    <property type="entry name" value="NaH_exchanger"/>
</dbReference>
<dbReference type="Proteomes" id="UP000574390">
    <property type="component" value="Unassembled WGS sequence"/>
</dbReference>
<protein>
    <recommendedName>
        <fullName evidence="10">Cation/H+ exchanger transmembrane domain-containing protein</fullName>
    </recommendedName>
</protein>
<evidence type="ECO:0000256" key="6">
    <source>
        <dbReference type="ARBA" id="ARBA00023065"/>
    </source>
</evidence>
<keyword evidence="3 9" id="KW-0812">Transmembrane</keyword>
<feature type="transmembrane region" description="Helical" evidence="9">
    <location>
        <begin position="20"/>
        <end position="37"/>
    </location>
</feature>
<dbReference type="GO" id="GO:0098719">
    <property type="term" value="P:sodium ion import across plasma membrane"/>
    <property type="evidence" value="ECO:0007669"/>
    <property type="project" value="TreeGrafter"/>
</dbReference>
<dbReference type="GO" id="GO:0015385">
    <property type="term" value="F:sodium:proton antiporter activity"/>
    <property type="evidence" value="ECO:0007669"/>
    <property type="project" value="InterPro"/>
</dbReference>
<dbReference type="Gene3D" id="6.10.140.1330">
    <property type="match status" value="1"/>
</dbReference>
<dbReference type="InterPro" id="IPR018422">
    <property type="entry name" value="Cation/H_exchanger_CPA1"/>
</dbReference>
<organism evidence="11 12">
    <name type="scientific">Perkinsus olseni</name>
    <name type="common">Perkinsus atlanticus</name>
    <dbReference type="NCBI Taxonomy" id="32597"/>
    <lineage>
        <taxon>Eukaryota</taxon>
        <taxon>Sar</taxon>
        <taxon>Alveolata</taxon>
        <taxon>Perkinsozoa</taxon>
        <taxon>Perkinsea</taxon>
        <taxon>Perkinsida</taxon>
        <taxon>Perkinsidae</taxon>
        <taxon>Perkinsus</taxon>
    </lineage>
</organism>
<evidence type="ECO:0000256" key="5">
    <source>
        <dbReference type="ARBA" id="ARBA00023053"/>
    </source>
</evidence>
<accession>A0A7J6QAL8</accession>
<evidence type="ECO:0000256" key="8">
    <source>
        <dbReference type="ARBA" id="ARBA00023201"/>
    </source>
</evidence>
<dbReference type="EMBL" id="JABANM010030953">
    <property type="protein sequence ID" value="KAF4705393.1"/>
    <property type="molecule type" value="Genomic_DNA"/>
</dbReference>
<keyword evidence="8" id="KW-0739">Sodium transport</keyword>
<dbReference type="PANTHER" id="PTHR10110">
    <property type="entry name" value="SODIUM/HYDROGEN EXCHANGER"/>
    <property type="match status" value="1"/>
</dbReference>
<feature type="transmembrane region" description="Helical" evidence="9">
    <location>
        <begin position="108"/>
        <end position="130"/>
    </location>
</feature>
<dbReference type="GO" id="GO:0015386">
    <property type="term" value="F:potassium:proton antiporter activity"/>
    <property type="evidence" value="ECO:0007669"/>
    <property type="project" value="TreeGrafter"/>
</dbReference>
<evidence type="ECO:0000259" key="10">
    <source>
        <dbReference type="Pfam" id="PF00999"/>
    </source>
</evidence>
<keyword evidence="5" id="KW-0915">Sodium</keyword>
<keyword evidence="2" id="KW-0813">Transport</keyword>
<sequence>MPSLDDDASAYESVVSVNSVLFSAGLLLTFVWGYLVNTGSVKHISQSTGAVLIGFIMGVVIRLLGVADRKEMLGMSAELFYFALLPPIIFDASFSLNTNMFMNNLTSILTFAFIGTTISAYVTSIGLWTFSTSWLVGLKNTEALRGYCMTFGALISSTDPVAVMALMGGSKYRPNKTLHSLVFGESVLNDAVAIVLFAAYQQAYFSPRGTSSGLAQSPLLHFLTGSIERSPVRFLAGTFVKAQSTLSTLVT</sequence>
<feature type="transmembrane region" description="Helical" evidence="9">
    <location>
        <begin position="79"/>
        <end position="96"/>
    </location>
</feature>
<keyword evidence="6" id="KW-0406">Ion transport</keyword>
<evidence type="ECO:0000313" key="11">
    <source>
        <dbReference type="EMBL" id="KAF4705393.1"/>
    </source>
</evidence>
<reference evidence="11 12" key="1">
    <citation type="submission" date="2020-04" db="EMBL/GenBank/DDBJ databases">
        <title>Perkinsus olseni comparative genomics.</title>
        <authorList>
            <person name="Bogema D.R."/>
        </authorList>
    </citation>
    <scope>NUCLEOTIDE SEQUENCE [LARGE SCALE GENOMIC DNA]</scope>
    <source>
        <strain evidence="11">ATCC PRA-205</strain>
    </source>
</reference>
<keyword evidence="7 9" id="KW-0472">Membrane</keyword>
<keyword evidence="4 9" id="KW-1133">Transmembrane helix</keyword>
<dbReference type="GO" id="GO:0051453">
    <property type="term" value="P:regulation of intracellular pH"/>
    <property type="evidence" value="ECO:0007669"/>
    <property type="project" value="TreeGrafter"/>
</dbReference>
<evidence type="ECO:0000256" key="2">
    <source>
        <dbReference type="ARBA" id="ARBA00022448"/>
    </source>
</evidence>
<feature type="transmembrane region" description="Helical" evidence="9">
    <location>
        <begin position="49"/>
        <end position="67"/>
    </location>
</feature>
<dbReference type="AlphaFoldDB" id="A0A7J6QAL8"/>
<evidence type="ECO:0000256" key="3">
    <source>
        <dbReference type="ARBA" id="ARBA00022692"/>
    </source>
</evidence>
<gene>
    <name evidence="11" type="ORF">FOZ62_023877</name>
</gene>
<dbReference type="Pfam" id="PF00999">
    <property type="entry name" value="Na_H_Exchanger"/>
    <property type="match status" value="1"/>
</dbReference>
<comment type="subcellular location">
    <subcellularLocation>
        <location evidence="1">Membrane</location>
        <topology evidence="1">Multi-pass membrane protein</topology>
    </subcellularLocation>
</comment>
<dbReference type="GO" id="GO:0005886">
    <property type="term" value="C:plasma membrane"/>
    <property type="evidence" value="ECO:0007669"/>
    <property type="project" value="TreeGrafter"/>
</dbReference>